<keyword evidence="6" id="KW-1185">Reference proteome</keyword>
<keyword evidence="1" id="KW-0479">Metal-binding</keyword>
<dbReference type="Pfam" id="PF07727">
    <property type="entry name" value="RVT_2"/>
    <property type="match status" value="1"/>
</dbReference>
<feature type="compositionally biased region" description="Acidic residues" evidence="3">
    <location>
        <begin position="344"/>
        <end position="353"/>
    </location>
</feature>
<evidence type="ECO:0000313" key="6">
    <source>
        <dbReference type="Proteomes" id="UP001151760"/>
    </source>
</evidence>
<dbReference type="Proteomes" id="UP001151760">
    <property type="component" value="Unassembled WGS sequence"/>
</dbReference>
<dbReference type="InterPro" id="IPR057670">
    <property type="entry name" value="SH3_retrovirus"/>
</dbReference>
<evidence type="ECO:0000256" key="1">
    <source>
        <dbReference type="ARBA" id="ARBA00022723"/>
    </source>
</evidence>
<dbReference type="SUPFAM" id="SSF53098">
    <property type="entry name" value="Ribonuclease H-like"/>
    <property type="match status" value="1"/>
</dbReference>
<evidence type="ECO:0000313" key="5">
    <source>
        <dbReference type="EMBL" id="GJS88736.1"/>
    </source>
</evidence>
<name>A0ABQ4ZGS1_9ASTR</name>
<dbReference type="Gene3D" id="3.30.420.10">
    <property type="entry name" value="Ribonuclease H-like superfamily/Ribonuclease H"/>
    <property type="match status" value="1"/>
</dbReference>
<evidence type="ECO:0000259" key="4">
    <source>
        <dbReference type="PROSITE" id="PS50994"/>
    </source>
</evidence>
<feature type="domain" description="Integrase catalytic" evidence="4">
    <location>
        <begin position="391"/>
        <end position="483"/>
    </location>
</feature>
<evidence type="ECO:0000256" key="2">
    <source>
        <dbReference type="ARBA" id="ARBA00022801"/>
    </source>
</evidence>
<dbReference type="InterPro" id="IPR001584">
    <property type="entry name" value="Integrase_cat-core"/>
</dbReference>
<keyword evidence="2" id="KW-0378">Hydrolase</keyword>
<feature type="compositionally biased region" description="Basic residues" evidence="3">
    <location>
        <begin position="319"/>
        <end position="332"/>
    </location>
</feature>
<sequence length="813" mass="91592">MANLKYSDKHNIVAFLKKPNESVGFTEVVDFLKGTSLRYALTRNPTIYDSLVKQFWQTAIVRTLANGTQQLIASIDSTEYTITEAFVKSKLQLADATGIHNLSDAEIYAGLATLGSYEAPLPEGNTSGSAEDSMKLKELMDIGEEPEDQGRIIQDIDDDPLISLVRESMKIKEKSIDFVTPTKASGEAQEEDISPTILEAAKTLSGEQGQLAIEINIGLDPEKRLLLVKGGQREGKGSWLKRSQMQSLTKDVLEDLPEQDFAKRMVDMVNQRKKHFAEEKAKQREINHDSVTVRNLHVKLSEESRNLELSQFKEDCRAVKRTRKRKKQKARKGISVDKNAQGDSETDKEESVEDMNPTPLATKSNIMKYRTNRPEDAYDRVLRSDLRTMCDNGTEFKNKEMNQFCERKGITREFSIARSPQQNKVAERKNRTLIEAARTMLVDSKLPITFWTEVINTACYVKNRTLVTKPHNKTPYELFLGRKLALGFMRPFGCPVMILNTIDYLGKFDGKVDERFFVGYSINSKAFRVFNSRTRIVEENLHVQFSENTPNIAGSGPNWLFDMDALTKSMNYKPVITGNQSNGNAGTKACNDAGKAKIEIVHSKDYILLPMWPADPLFSQDLKSSPDAGFKPSGEEENKDAKDPGNKDSEVPSIEEPRVNQEKDDNVSSTNSVNTARVNNTNTINTVSPTVNVAGIEVNAVDQKSSIELPDDLNIPELEDIVYSDDDEDVGVSVLFQLQEYTKIIQNKKDERGIVIKNNARLVVQGYIQEEGIHYDEVFAPVARIEAIRIFLAYALFKDFVVYQMDVKSAFLY</sequence>
<dbReference type="PANTHER" id="PTHR42648:SF32">
    <property type="entry name" value="RIBONUCLEASE H-LIKE DOMAIN, GAG-PRE-INTEGRASE DOMAIN PROTEIN-RELATED"/>
    <property type="match status" value="1"/>
</dbReference>
<feature type="non-terminal residue" evidence="5">
    <location>
        <position position="813"/>
    </location>
</feature>
<feature type="compositionally biased region" description="Polar residues" evidence="3">
    <location>
        <begin position="667"/>
        <end position="681"/>
    </location>
</feature>
<dbReference type="InterPro" id="IPR039537">
    <property type="entry name" value="Retrotran_Ty1/copia-like"/>
</dbReference>
<proteinExistence type="predicted"/>
<gene>
    <name evidence="5" type="ORF">Tco_0771372</name>
</gene>
<dbReference type="Pfam" id="PF25597">
    <property type="entry name" value="SH3_retrovirus"/>
    <property type="match status" value="1"/>
</dbReference>
<comment type="caution">
    <text evidence="5">The sequence shown here is derived from an EMBL/GenBank/DDBJ whole genome shotgun (WGS) entry which is preliminary data.</text>
</comment>
<dbReference type="PROSITE" id="PS50994">
    <property type="entry name" value="INTEGRASE"/>
    <property type="match status" value="1"/>
</dbReference>
<dbReference type="EMBL" id="BQNB010011297">
    <property type="protein sequence ID" value="GJS88736.1"/>
    <property type="molecule type" value="Genomic_DNA"/>
</dbReference>
<dbReference type="PANTHER" id="PTHR42648">
    <property type="entry name" value="TRANSPOSASE, PUTATIVE-RELATED"/>
    <property type="match status" value="1"/>
</dbReference>
<reference evidence="5" key="2">
    <citation type="submission" date="2022-01" db="EMBL/GenBank/DDBJ databases">
        <authorList>
            <person name="Yamashiro T."/>
            <person name="Shiraishi A."/>
            <person name="Satake H."/>
            <person name="Nakayama K."/>
        </authorList>
    </citation>
    <scope>NUCLEOTIDE SEQUENCE</scope>
</reference>
<evidence type="ECO:0000256" key="3">
    <source>
        <dbReference type="SAM" id="MobiDB-lite"/>
    </source>
</evidence>
<reference evidence="5" key="1">
    <citation type="journal article" date="2022" name="Int. J. Mol. Sci.">
        <title>Draft Genome of Tanacetum Coccineum: Genomic Comparison of Closely Related Tanacetum-Family Plants.</title>
        <authorList>
            <person name="Yamashiro T."/>
            <person name="Shiraishi A."/>
            <person name="Nakayama K."/>
            <person name="Satake H."/>
        </authorList>
    </citation>
    <scope>NUCLEOTIDE SEQUENCE</scope>
</reference>
<feature type="region of interest" description="Disordered" evidence="3">
    <location>
        <begin position="319"/>
        <end position="361"/>
    </location>
</feature>
<dbReference type="InterPro" id="IPR013103">
    <property type="entry name" value="RVT_2"/>
</dbReference>
<organism evidence="5 6">
    <name type="scientific">Tanacetum coccineum</name>
    <dbReference type="NCBI Taxonomy" id="301880"/>
    <lineage>
        <taxon>Eukaryota</taxon>
        <taxon>Viridiplantae</taxon>
        <taxon>Streptophyta</taxon>
        <taxon>Embryophyta</taxon>
        <taxon>Tracheophyta</taxon>
        <taxon>Spermatophyta</taxon>
        <taxon>Magnoliopsida</taxon>
        <taxon>eudicotyledons</taxon>
        <taxon>Gunneridae</taxon>
        <taxon>Pentapetalae</taxon>
        <taxon>asterids</taxon>
        <taxon>campanulids</taxon>
        <taxon>Asterales</taxon>
        <taxon>Asteraceae</taxon>
        <taxon>Asteroideae</taxon>
        <taxon>Anthemideae</taxon>
        <taxon>Anthemidinae</taxon>
        <taxon>Tanacetum</taxon>
    </lineage>
</organism>
<feature type="region of interest" description="Disordered" evidence="3">
    <location>
        <begin position="623"/>
        <end position="681"/>
    </location>
</feature>
<dbReference type="InterPro" id="IPR012337">
    <property type="entry name" value="RNaseH-like_sf"/>
</dbReference>
<protein>
    <submittedName>
        <fullName evidence="5">Retrovirus-related pol polyprotein from transposon TNT 1-94</fullName>
    </submittedName>
</protein>
<dbReference type="InterPro" id="IPR036397">
    <property type="entry name" value="RNaseH_sf"/>
</dbReference>
<feature type="compositionally biased region" description="Basic and acidic residues" evidence="3">
    <location>
        <begin position="633"/>
        <end position="666"/>
    </location>
</feature>
<accession>A0ABQ4ZGS1</accession>